<evidence type="ECO:0000313" key="2">
    <source>
        <dbReference type="Proteomes" id="UP000026915"/>
    </source>
</evidence>
<dbReference type="HOGENOM" id="CLU_2403961_0_0_1"/>
<reference evidence="1 2" key="1">
    <citation type="journal article" date="2013" name="Genome Biol.">
        <title>The genome sequence of the most widely cultivated cacao type and its use to identify candidate genes regulating pod color.</title>
        <authorList>
            <person name="Motamayor J.C."/>
            <person name="Mockaitis K."/>
            <person name="Schmutz J."/>
            <person name="Haiminen N."/>
            <person name="Iii D.L."/>
            <person name="Cornejo O."/>
            <person name="Findley S.D."/>
            <person name="Zheng P."/>
            <person name="Utro F."/>
            <person name="Royaert S."/>
            <person name="Saski C."/>
            <person name="Jenkins J."/>
            <person name="Podicheti R."/>
            <person name="Zhao M."/>
            <person name="Scheffler B.E."/>
            <person name="Stack J.C."/>
            <person name="Feltus F.A."/>
            <person name="Mustiga G.M."/>
            <person name="Amores F."/>
            <person name="Phillips W."/>
            <person name="Marelli J.P."/>
            <person name="May G.D."/>
            <person name="Shapiro H."/>
            <person name="Ma J."/>
            <person name="Bustamante C.D."/>
            <person name="Schnell R.J."/>
            <person name="Main D."/>
            <person name="Gilbert D."/>
            <person name="Parida L."/>
            <person name="Kuhn D.N."/>
        </authorList>
    </citation>
    <scope>NUCLEOTIDE SEQUENCE [LARGE SCALE GENOMIC DNA]</scope>
    <source>
        <strain evidence="2">cv. Matina 1-6</strain>
    </source>
</reference>
<keyword evidence="2" id="KW-1185">Reference proteome</keyword>
<name>A0A061ESQ0_THECC</name>
<dbReference type="Gramene" id="EOY07866">
    <property type="protein sequence ID" value="EOY07866"/>
    <property type="gene ID" value="TCM_022187"/>
</dbReference>
<dbReference type="EMBL" id="CM001883">
    <property type="protein sequence ID" value="EOY07866.1"/>
    <property type="molecule type" value="Genomic_DNA"/>
</dbReference>
<dbReference type="AlphaFoldDB" id="A0A061ESQ0"/>
<accession>A0A061ESQ0</accession>
<evidence type="ECO:0000313" key="1">
    <source>
        <dbReference type="EMBL" id="EOY07866.1"/>
    </source>
</evidence>
<sequence length="93" mass="10259">MGNCKKKNLHERVTLSLVKINHWRGRGGETMSEDVGKVVVAGDKRVSIGWEWGEAEEGTWVHMRVGPPHPIPGPTKVFQRGLGGSLTYTNHTA</sequence>
<organism evidence="1 2">
    <name type="scientific">Theobroma cacao</name>
    <name type="common">Cacao</name>
    <name type="synonym">Cocoa</name>
    <dbReference type="NCBI Taxonomy" id="3641"/>
    <lineage>
        <taxon>Eukaryota</taxon>
        <taxon>Viridiplantae</taxon>
        <taxon>Streptophyta</taxon>
        <taxon>Embryophyta</taxon>
        <taxon>Tracheophyta</taxon>
        <taxon>Spermatophyta</taxon>
        <taxon>Magnoliopsida</taxon>
        <taxon>eudicotyledons</taxon>
        <taxon>Gunneridae</taxon>
        <taxon>Pentapetalae</taxon>
        <taxon>rosids</taxon>
        <taxon>malvids</taxon>
        <taxon>Malvales</taxon>
        <taxon>Malvaceae</taxon>
        <taxon>Byttnerioideae</taxon>
        <taxon>Theobroma</taxon>
    </lineage>
</organism>
<protein>
    <submittedName>
        <fullName evidence="1">Uncharacterized protein</fullName>
    </submittedName>
</protein>
<dbReference type="Proteomes" id="UP000026915">
    <property type="component" value="Chromosome 5"/>
</dbReference>
<dbReference type="InParanoid" id="A0A061ESQ0"/>
<gene>
    <name evidence="1" type="ORF">TCM_022187</name>
</gene>
<proteinExistence type="predicted"/>